<dbReference type="Pfam" id="PF13332">
    <property type="entry name" value="Fil_haemagg_2"/>
    <property type="match status" value="1"/>
</dbReference>
<evidence type="ECO:0000313" key="5">
    <source>
        <dbReference type="Proteomes" id="UP000226179"/>
    </source>
</evidence>
<organism evidence="4 5">
    <name type="scientific">Fusobacterium animalis</name>
    <dbReference type="NCBI Taxonomy" id="76859"/>
    <lineage>
        <taxon>Bacteria</taxon>
        <taxon>Fusobacteriati</taxon>
        <taxon>Fusobacteriota</taxon>
        <taxon>Fusobacteriia</taxon>
        <taxon>Fusobacteriales</taxon>
        <taxon>Fusobacteriaceae</taxon>
        <taxon>Fusobacterium</taxon>
    </lineage>
</organism>
<evidence type="ECO:0000313" key="4">
    <source>
        <dbReference type="EMBL" id="PGH25624.1"/>
    </source>
</evidence>
<evidence type="ECO:0000256" key="1">
    <source>
        <dbReference type="ARBA" id="ARBA00022722"/>
    </source>
</evidence>
<dbReference type="EMBL" id="NJGJ01000001">
    <property type="protein sequence ID" value="PGH25624.1"/>
    <property type="molecule type" value="Genomic_DNA"/>
</dbReference>
<dbReference type="Pfam" id="PF00545">
    <property type="entry name" value="Ribonuclease"/>
    <property type="match status" value="1"/>
</dbReference>
<reference evidence="4 5" key="1">
    <citation type="submission" date="2017-06" db="EMBL/GenBank/DDBJ databases">
        <title>Draft genome sequence of Fusobacterium nucleatum subsp. animalis KCOM 1280 (=ChDC F318).</title>
        <authorList>
            <person name="Kook J.-K."/>
            <person name="Park S.-N."/>
            <person name="Lim Y.K."/>
            <person name="Roh H."/>
        </authorList>
    </citation>
    <scope>NUCLEOTIDE SEQUENCE [LARGE SCALE GENOMIC DNA]</scope>
    <source>
        <strain evidence="5">KCOM 1280 ( ChDC F318)</strain>
    </source>
</reference>
<accession>A0A2B7YNJ3</accession>
<dbReference type="Gene3D" id="3.10.450.30">
    <property type="entry name" value="Microbial ribonucleases"/>
    <property type="match status" value="1"/>
</dbReference>
<name>A0A2B7YNJ3_9FUSO</name>
<feature type="compositionally biased region" description="Basic and acidic residues" evidence="3">
    <location>
        <begin position="665"/>
        <end position="674"/>
    </location>
</feature>
<dbReference type="GO" id="GO:0004521">
    <property type="term" value="F:RNA endonuclease activity"/>
    <property type="evidence" value="ECO:0007669"/>
    <property type="project" value="InterPro"/>
</dbReference>
<dbReference type="InterPro" id="IPR000026">
    <property type="entry name" value="N1-like"/>
</dbReference>
<comment type="caution">
    <text evidence="4">The sequence shown here is derived from an EMBL/GenBank/DDBJ whole genome shotgun (WGS) entry which is preliminary data.</text>
</comment>
<dbReference type="GO" id="GO:0016787">
    <property type="term" value="F:hydrolase activity"/>
    <property type="evidence" value="ECO:0007669"/>
    <property type="project" value="UniProtKB-KW"/>
</dbReference>
<feature type="region of interest" description="Disordered" evidence="3">
    <location>
        <begin position="650"/>
        <end position="674"/>
    </location>
</feature>
<keyword evidence="1" id="KW-0540">Nuclease</keyword>
<evidence type="ECO:0000256" key="3">
    <source>
        <dbReference type="SAM" id="MobiDB-lite"/>
    </source>
</evidence>
<protein>
    <submittedName>
        <fullName evidence="4">Uncharacterized protein</fullName>
    </submittedName>
</protein>
<dbReference type="SUPFAM" id="SSF53933">
    <property type="entry name" value="Microbial ribonucleases"/>
    <property type="match status" value="1"/>
</dbReference>
<proteinExistence type="predicted"/>
<sequence length="730" mass="78376">MSAGVNVGYGRKVLTDNASVSVSSSKSNMNSNGTSYQNGLFVNVDEEHNNTKNMTLSGFNQIGGKVTGNIQNLTIESKQNTSSTTGSTKGGSIGFAPNGMPTSISANYSQTNGERKYVDTPTTFIIGDGSSLKVGKVENTAAAIGTTGDGKLSIDEYVGHKLENKDKTTTKGGSVSLSQSSIPISGVGVNYANRDLESVTKNTVVGNVEIGKSSGDEINKDLDTMTEVTKDEDTKTNVFVESQTIKYALNPEAFKEDLEKAKNEITDMGNVVENTVNPKGLDKRNILENLRAQRGGTTLYNVVGSRVEALDKAFKDGIINEEEYKEAVRKVIKGYGKDIGVDFEVVYLDEKTMPKDAKGSTGSAFINKETEKMLMPIDVNKIKDTGSLWGVIAEEVSHIQDGLEGRQDKKVAEDETNKEKGLESLGRPINDYVKNKLGDDNSSDIQLSTDGIDLTNANVGEKVGDYFPKQEIDAAGGVKKVFGWDPDKGITLTETGHFLTGFSEAILADMLLNPNLIPEKYKYRSLAYKYGELTGHSTMIGVGCIGSVSGECLQGVGVGAAGGTAGASLGISWVGAGVETYSLGLTTVSTINAAKINSQISAMKAVGSSGSGGTNNSGNTNLNQIIENNFNSLTDDEKITFEKYEKNGWKGQYGKEGPSNAGKKYKNDGRDGGQILPKKDINGNNITYNEFDVNKEDPVTNLRDNKRFVRGSDGSVYYTNDHYKTFKRIK</sequence>
<feature type="region of interest" description="Disordered" evidence="3">
    <location>
        <begin position="76"/>
        <end position="99"/>
    </location>
</feature>
<gene>
    <name evidence="4" type="ORF">RN90_09765</name>
</gene>
<keyword evidence="2" id="KW-0378">Hydrolase</keyword>
<dbReference type="GO" id="GO:0003723">
    <property type="term" value="F:RNA binding"/>
    <property type="evidence" value="ECO:0007669"/>
    <property type="project" value="InterPro"/>
</dbReference>
<dbReference type="InterPro" id="IPR025157">
    <property type="entry name" value="Hemagglutinin_rpt"/>
</dbReference>
<dbReference type="InterPro" id="IPR016191">
    <property type="entry name" value="Ribonuclease/ribotoxin"/>
</dbReference>
<evidence type="ECO:0000256" key="2">
    <source>
        <dbReference type="ARBA" id="ARBA00022801"/>
    </source>
</evidence>
<dbReference type="Proteomes" id="UP000226179">
    <property type="component" value="Unassembled WGS sequence"/>
</dbReference>
<dbReference type="AlphaFoldDB" id="A0A2B7YNJ3"/>